<organism evidence="2">
    <name type="scientific">Streptomyces sp. Y1</name>
    <dbReference type="NCBI Taxonomy" id="3238634"/>
    <lineage>
        <taxon>Bacteria</taxon>
        <taxon>Bacillati</taxon>
        <taxon>Actinomycetota</taxon>
        <taxon>Actinomycetes</taxon>
        <taxon>Kitasatosporales</taxon>
        <taxon>Streptomycetaceae</taxon>
        <taxon>Streptomyces</taxon>
    </lineage>
</organism>
<reference evidence="2" key="1">
    <citation type="submission" date="2024-07" db="EMBL/GenBank/DDBJ databases">
        <authorList>
            <person name="Yu S.T."/>
        </authorList>
    </citation>
    <scope>NUCLEOTIDE SEQUENCE</scope>
    <source>
        <strain evidence="2">Y1</strain>
    </source>
</reference>
<dbReference type="AlphaFoldDB" id="A0AB39TC63"/>
<gene>
    <name evidence="2" type="ORF">AB2U05_00735</name>
</gene>
<dbReference type="RefSeq" id="WP_369182087.1">
    <property type="nucleotide sequence ID" value="NZ_CP163445.1"/>
</dbReference>
<proteinExistence type="predicted"/>
<evidence type="ECO:0000256" key="1">
    <source>
        <dbReference type="SAM" id="MobiDB-lite"/>
    </source>
</evidence>
<name>A0AB39TC63_9ACTN</name>
<sequence length="260" mass="27524">MRIADLLDTHAAALEREFRDHDPVAFTRRLAEHLAAARRPAQPTRERPARPPSAARPPHAFGSGDPPWAGGRADLRRDLRRDLRHLCAGVAGAAEPGELALDLELAEKTALRTLGCLLYGMGRPGDGVFWWRIAAQYGDQLAVHCLAVHYVAEGEPGDAARWAGRAQDLSEPGRLPELAPGARPGGAARLARLLAERYDGEILLMLRDAVLARPMAGAPSGAAAGAGADLRAVGGAGVAEVAAARLGERAVRGRGVVRIR</sequence>
<evidence type="ECO:0000313" key="2">
    <source>
        <dbReference type="EMBL" id="XDQ77109.1"/>
    </source>
</evidence>
<dbReference type="EMBL" id="CP163445">
    <property type="protein sequence ID" value="XDQ77109.1"/>
    <property type="molecule type" value="Genomic_DNA"/>
</dbReference>
<feature type="region of interest" description="Disordered" evidence="1">
    <location>
        <begin position="35"/>
        <end position="73"/>
    </location>
</feature>
<protein>
    <submittedName>
        <fullName evidence="2">Uncharacterized protein</fullName>
    </submittedName>
</protein>
<dbReference type="SUPFAM" id="SSF81901">
    <property type="entry name" value="HCP-like"/>
    <property type="match status" value="1"/>
</dbReference>
<accession>A0AB39TC63</accession>